<dbReference type="RefSeq" id="WP_289824422.1">
    <property type="nucleotide sequence ID" value="NZ_JAUEIE010000001.1"/>
</dbReference>
<dbReference type="EMBL" id="JAUEIF010000001">
    <property type="protein sequence ID" value="MDN0024104.1"/>
    <property type="molecule type" value="Genomic_DNA"/>
</dbReference>
<feature type="chain" id="PRO_5043723210" evidence="2">
    <location>
        <begin position="23"/>
        <end position="206"/>
    </location>
</feature>
<evidence type="ECO:0000256" key="1">
    <source>
        <dbReference type="SAM" id="MobiDB-lite"/>
    </source>
</evidence>
<feature type="compositionally biased region" description="Gly residues" evidence="1">
    <location>
        <begin position="131"/>
        <end position="143"/>
    </location>
</feature>
<comment type="caution">
    <text evidence="4">The sequence shown here is derived from an EMBL/GenBank/DDBJ whole genome shotgun (WGS) entry which is preliminary data.</text>
</comment>
<keyword evidence="5" id="KW-1185">Reference proteome</keyword>
<dbReference type="AlphaFoldDB" id="A0AAW7JG18"/>
<feature type="signal peptide" evidence="2">
    <location>
        <begin position="1"/>
        <end position="22"/>
    </location>
</feature>
<evidence type="ECO:0000313" key="5">
    <source>
        <dbReference type="Proteomes" id="UP001167831"/>
    </source>
</evidence>
<evidence type="ECO:0000313" key="4">
    <source>
        <dbReference type="EMBL" id="MDN0024104.1"/>
    </source>
</evidence>
<reference evidence="4" key="1">
    <citation type="submission" date="2023-06" db="EMBL/GenBank/DDBJ databases">
        <authorList>
            <person name="Zeman M."/>
            <person name="Kubasova T."/>
            <person name="Jahodarova E."/>
            <person name="Nykrynova M."/>
            <person name="Rychlik I."/>
        </authorList>
    </citation>
    <scope>NUCLEOTIDE SEQUENCE</scope>
    <source>
        <strain evidence="4">ET15</strain>
        <strain evidence="3">ET37</strain>
    </source>
</reference>
<name>A0AAW7JG18_9BACT</name>
<sequence>MLTKIKYVLFAAALIWGSPAKAQSFLESLLDGVAKGLSSAAEQVLQQQRQSSQQTNTGVRTTDNIPPNSMVCAICKGTKKCPCGNGTLTFRSEVTGKPLTIQCTNCLGTLQCGACNGWGYVPLNTAGGTSGGTSVGSGSGSSGISGSSTSGSNVCRLCGGTGKKIKEYYTGSAVTGKTKWCSTCNKEVRLAHYHVTCDLCKGKGTY</sequence>
<organism evidence="4 6">
    <name type="scientific">Leyella lascolaii</name>
    <dbReference type="NCBI Taxonomy" id="1776379"/>
    <lineage>
        <taxon>Bacteria</taxon>
        <taxon>Pseudomonadati</taxon>
        <taxon>Bacteroidota</taxon>
        <taxon>Bacteroidia</taxon>
        <taxon>Bacteroidales</taxon>
        <taxon>Prevotellaceae</taxon>
        <taxon>Leyella</taxon>
    </lineage>
</organism>
<dbReference type="EMBL" id="JAUEIE010000001">
    <property type="protein sequence ID" value="MDN0021608.1"/>
    <property type="molecule type" value="Genomic_DNA"/>
</dbReference>
<evidence type="ECO:0000313" key="6">
    <source>
        <dbReference type="Proteomes" id="UP001168478"/>
    </source>
</evidence>
<evidence type="ECO:0000256" key="2">
    <source>
        <dbReference type="SAM" id="SignalP"/>
    </source>
</evidence>
<accession>A0AAW7JG18</accession>
<feature type="region of interest" description="Disordered" evidence="1">
    <location>
        <begin position="131"/>
        <end position="152"/>
    </location>
</feature>
<dbReference type="Proteomes" id="UP001167831">
    <property type="component" value="Unassembled WGS sequence"/>
</dbReference>
<protein>
    <submittedName>
        <fullName evidence="4">Uncharacterized protein</fullName>
    </submittedName>
</protein>
<proteinExistence type="predicted"/>
<keyword evidence="2" id="KW-0732">Signal</keyword>
<dbReference type="SUPFAM" id="SSF57938">
    <property type="entry name" value="DnaJ/Hsp40 cysteine-rich domain"/>
    <property type="match status" value="1"/>
</dbReference>
<evidence type="ECO:0000313" key="3">
    <source>
        <dbReference type="EMBL" id="MDN0021608.1"/>
    </source>
</evidence>
<reference evidence="4" key="2">
    <citation type="submission" date="2023-08" db="EMBL/GenBank/DDBJ databases">
        <title>Identification and characterization of horizontal gene transfer across gut microbiota members of farm animals based on homology search.</title>
        <authorList>
            <person name="Schwarzerova J."/>
            <person name="Nykrynova M."/>
            <person name="Jureckova K."/>
            <person name="Cejkova D."/>
            <person name="Rychlik I."/>
        </authorList>
    </citation>
    <scope>NUCLEOTIDE SEQUENCE</scope>
    <source>
        <strain evidence="4">ET15</strain>
        <strain evidence="3">ET37</strain>
    </source>
</reference>
<dbReference type="Proteomes" id="UP001168478">
    <property type="component" value="Unassembled WGS sequence"/>
</dbReference>
<dbReference type="InterPro" id="IPR036410">
    <property type="entry name" value="HSP_DnaJ_Cys-rich_dom_sf"/>
</dbReference>
<gene>
    <name evidence="3" type="ORF">QVN81_01010</name>
    <name evidence="4" type="ORF">QVN84_01000</name>
</gene>